<evidence type="ECO:0000313" key="3">
    <source>
        <dbReference type="Proteomes" id="UP000284395"/>
    </source>
</evidence>
<gene>
    <name evidence="2" type="ORF">D6851_02610</name>
</gene>
<organism evidence="2 3">
    <name type="scientific">Altericroceibacterium spongiae</name>
    <dbReference type="NCBI Taxonomy" id="2320269"/>
    <lineage>
        <taxon>Bacteria</taxon>
        <taxon>Pseudomonadati</taxon>
        <taxon>Pseudomonadota</taxon>
        <taxon>Alphaproteobacteria</taxon>
        <taxon>Sphingomonadales</taxon>
        <taxon>Erythrobacteraceae</taxon>
        <taxon>Altericroceibacterium</taxon>
    </lineage>
</organism>
<name>A0A420ERS5_9SPHN</name>
<accession>A0A420ERS5</accession>
<keyword evidence="3" id="KW-1185">Reference proteome</keyword>
<reference evidence="2 3" key="1">
    <citation type="submission" date="2018-09" db="EMBL/GenBank/DDBJ databases">
        <title>Altererythrobacter spongiae sp. nov., isolated from a marine sponge.</title>
        <authorList>
            <person name="Zhuang L."/>
            <person name="Luo L."/>
        </authorList>
    </citation>
    <scope>NUCLEOTIDE SEQUENCE [LARGE SCALE GENOMIC DNA]</scope>
    <source>
        <strain evidence="2 3">HN-Y73</strain>
    </source>
</reference>
<dbReference type="EMBL" id="RAPF01000001">
    <property type="protein sequence ID" value="RKF23382.1"/>
    <property type="molecule type" value="Genomic_DNA"/>
</dbReference>
<comment type="caution">
    <text evidence="2">The sequence shown here is derived from an EMBL/GenBank/DDBJ whole genome shotgun (WGS) entry which is preliminary data.</text>
</comment>
<proteinExistence type="predicted"/>
<dbReference type="InterPro" id="IPR053802">
    <property type="entry name" value="DUF6950"/>
</dbReference>
<feature type="domain" description="DUF6950" evidence="1">
    <location>
        <begin position="10"/>
        <end position="140"/>
    </location>
</feature>
<dbReference type="OrthoDB" id="7210727at2"/>
<evidence type="ECO:0000259" key="1">
    <source>
        <dbReference type="Pfam" id="PF22262"/>
    </source>
</evidence>
<dbReference type="AlphaFoldDB" id="A0A420ERS5"/>
<dbReference type="Proteomes" id="UP000284395">
    <property type="component" value="Unassembled WGS sequence"/>
</dbReference>
<dbReference type="Pfam" id="PF22262">
    <property type="entry name" value="DUF6950"/>
    <property type="match status" value="1"/>
</dbReference>
<sequence length="141" mass="15301">MDLATRAIATERVLERYRDKPFSWFGANCIRLARMQAQEMGHDVPPVPNFRTALGAKRALKKMGAGSVAGLLDLYFPRLPAPAFGIVGDLAVLRGDEDSGGLEAVCIVDGYGNLFGWHTIVPDGLSTIKQAQSAILACWRL</sequence>
<evidence type="ECO:0000313" key="2">
    <source>
        <dbReference type="EMBL" id="RKF23382.1"/>
    </source>
</evidence>
<protein>
    <recommendedName>
        <fullName evidence="1">DUF6950 domain-containing protein</fullName>
    </recommendedName>
</protein>
<dbReference type="RefSeq" id="WP_120323286.1">
    <property type="nucleotide sequence ID" value="NZ_RAPF01000001.1"/>
</dbReference>